<reference evidence="14 15" key="1">
    <citation type="submission" date="2024-02" db="EMBL/GenBank/DDBJ databases">
        <authorList>
            <person name="Vignale AGUSTIN F."/>
            <person name="Sosa J E."/>
            <person name="Modenutti C."/>
        </authorList>
    </citation>
    <scope>NUCLEOTIDE SEQUENCE [LARGE SCALE GENOMIC DNA]</scope>
</reference>
<feature type="region of interest" description="Disordered" evidence="11">
    <location>
        <begin position="235"/>
        <end position="259"/>
    </location>
</feature>
<sequence length="395" mass="43229">MDNGWNLLNNSTNGVRGQNGNSTNLAWDIWGLGTPRFGWTNSHSSLNLDNTTSVTAAAPPVSANSTTLPDESAVHALMFSDQVNNANLSSSCSLYAGGSQYPPDPHLTCLELGKRHYFEDATPLDDRHVAAGFSSSKRSKPYCSGGGGLVGPSTSAAVTVAAPPLAVPRCQVEGCHVALLNAKDYHRRHKVCEMHSKAPKVVVLGLEQRFCQQCSRFHAVSEFDDAKRSCRRRLAGHNERRRKSSHDHSGPRSSNQDHKLMAGRYPYLSTPTGRALSLLSTRNDDSWTTSADLSSRCSAALHELIAEHRAAIFTRDLHWHNHPMEDINGPKNGSTSVMPNQHHMFPETINWDRFSEGEGHVTLDLMQAPSSTFGFLSMKRKSFPDCGAPTLGELM</sequence>
<evidence type="ECO:0000256" key="6">
    <source>
        <dbReference type="ARBA" id="ARBA00023125"/>
    </source>
</evidence>
<keyword evidence="3 10" id="KW-0863">Zinc-finger</keyword>
<dbReference type="EMBL" id="CAUOFW020001547">
    <property type="protein sequence ID" value="CAK9146232.1"/>
    <property type="molecule type" value="Genomic_DNA"/>
</dbReference>
<protein>
    <recommendedName>
        <fullName evidence="12">SBP-type domain-containing protein</fullName>
    </recommendedName>
</protein>
<dbReference type="PANTHER" id="PTHR31251:SF226">
    <property type="entry name" value="SQUAMOSA PROMOTER-BINDING-LIKE PROTEIN 6"/>
    <property type="match status" value="1"/>
</dbReference>
<dbReference type="InterPro" id="IPR004333">
    <property type="entry name" value="SBP_dom"/>
</dbReference>
<dbReference type="PROSITE" id="PS51141">
    <property type="entry name" value="ZF_SBP"/>
    <property type="match status" value="1"/>
</dbReference>
<evidence type="ECO:0000256" key="2">
    <source>
        <dbReference type="ARBA" id="ARBA00022723"/>
    </source>
</evidence>
<dbReference type="Gene3D" id="4.10.1100.10">
    <property type="entry name" value="Transcription factor, SBP-box domain"/>
    <property type="match status" value="1"/>
</dbReference>
<dbReference type="EMBL" id="CAUOFW020001547">
    <property type="protein sequence ID" value="CAK9146240.1"/>
    <property type="molecule type" value="Genomic_DNA"/>
</dbReference>
<dbReference type="FunFam" id="4.10.1100.10:FF:000001">
    <property type="entry name" value="Squamosa promoter-binding-like protein 14"/>
    <property type="match status" value="1"/>
</dbReference>
<comment type="subcellular location">
    <subcellularLocation>
        <location evidence="1">Nucleus</location>
    </subcellularLocation>
</comment>
<evidence type="ECO:0000313" key="13">
    <source>
        <dbReference type="EMBL" id="CAK9146232.1"/>
    </source>
</evidence>
<feature type="domain" description="SBP-type" evidence="12">
    <location>
        <begin position="167"/>
        <end position="244"/>
    </location>
</feature>
<comment type="function">
    <text evidence="9">Probable transcriptional factor. Binds to the promoter of the SQUAMOSA gene.</text>
</comment>
<gene>
    <name evidence="13" type="ORF">ILEXP_LOCUS14065</name>
    <name evidence="14" type="ORF">ILEXP_LOCUS14073</name>
</gene>
<keyword evidence="15" id="KW-1185">Reference proteome</keyword>
<proteinExistence type="predicted"/>
<keyword evidence="4" id="KW-0862">Zinc</keyword>
<dbReference type="PANTHER" id="PTHR31251">
    <property type="entry name" value="SQUAMOSA PROMOTER-BINDING-LIKE PROTEIN 4"/>
    <property type="match status" value="1"/>
</dbReference>
<evidence type="ECO:0000256" key="11">
    <source>
        <dbReference type="SAM" id="MobiDB-lite"/>
    </source>
</evidence>
<dbReference type="Proteomes" id="UP001642360">
    <property type="component" value="Unassembled WGS sequence"/>
</dbReference>
<feature type="compositionally biased region" description="Basic and acidic residues" evidence="11">
    <location>
        <begin position="246"/>
        <end position="259"/>
    </location>
</feature>
<evidence type="ECO:0000256" key="8">
    <source>
        <dbReference type="ARBA" id="ARBA00023242"/>
    </source>
</evidence>
<evidence type="ECO:0000259" key="12">
    <source>
        <dbReference type="PROSITE" id="PS51141"/>
    </source>
</evidence>
<name>A0ABC8RMM6_9AQUA</name>
<feature type="compositionally biased region" description="Basic residues" evidence="11">
    <location>
        <begin position="235"/>
        <end position="245"/>
    </location>
</feature>
<evidence type="ECO:0000256" key="9">
    <source>
        <dbReference type="ARBA" id="ARBA00056472"/>
    </source>
</evidence>
<dbReference type="InterPro" id="IPR044817">
    <property type="entry name" value="SBP-like"/>
</dbReference>
<keyword evidence="5" id="KW-0805">Transcription regulation</keyword>
<comment type="caution">
    <text evidence="14">The sequence shown here is derived from an EMBL/GenBank/DDBJ whole genome shotgun (WGS) entry which is preliminary data.</text>
</comment>
<accession>A0ABC8RMM6</accession>
<keyword evidence="8" id="KW-0539">Nucleus</keyword>
<organism evidence="14 15">
    <name type="scientific">Ilex paraguariensis</name>
    <name type="common">yerba mate</name>
    <dbReference type="NCBI Taxonomy" id="185542"/>
    <lineage>
        <taxon>Eukaryota</taxon>
        <taxon>Viridiplantae</taxon>
        <taxon>Streptophyta</taxon>
        <taxon>Embryophyta</taxon>
        <taxon>Tracheophyta</taxon>
        <taxon>Spermatophyta</taxon>
        <taxon>Magnoliopsida</taxon>
        <taxon>eudicotyledons</taxon>
        <taxon>Gunneridae</taxon>
        <taxon>Pentapetalae</taxon>
        <taxon>asterids</taxon>
        <taxon>campanulids</taxon>
        <taxon>Aquifoliales</taxon>
        <taxon>Aquifoliaceae</taxon>
        <taxon>Ilex</taxon>
    </lineage>
</organism>
<dbReference type="Pfam" id="PF03110">
    <property type="entry name" value="SBP"/>
    <property type="match status" value="1"/>
</dbReference>
<evidence type="ECO:0000256" key="5">
    <source>
        <dbReference type="ARBA" id="ARBA00023015"/>
    </source>
</evidence>
<evidence type="ECO:0000313" key="15">
    <source>
        <dbReference type="Proteomes" id="UP001642360"/>
    </source>
</evidence>
<evidence type="ECO:0000256" key="10">
    <source>
        <dbReference type="PROSITE-ProRule" id="PRU00470"/>
    </source>
</evidence>
<evidence type="ECO:0000256" key="1">
    <source>
        <dbReference type="ARBA" id="ARBA00004123"/>
    </source>
</evidence>
<dbReference type="GO" id="GO:0008270">
    <property type="term" value="F:zinc ion binding"/>
    <property type="evidence" value="ECO:0007669"/>
    <property type="project" value="UniProtKB-KW"/>
</dbReference>
<keyword evidence="7" id="KW-0804">Transcription</keyword>
<evidence type="ECO:0000256" key="7">
    <source>
        <dbReference type="ARBA" id="ARBA00023163"/>
    </source>
</evidence>
<dbReference type="SUPFAM" id="SSF103612">
    <property type="entry name" value="SBT domain"/>
    <property type="match status" value="1"/>
</dbReference>
<dbReference type="InterPro" id="IPR036893">
    <property type="entry name" value="SBP_sf"/>
</dbReference>
<dbReference type="AlphaFoldDB" id="A0ABC8RMM6"/>
<dbReference type="GO" id="GO:0003677">
    <property type="term" value="F:DNA binding"/>
    <property type="evidence" value="ECO:0007669"/>
    <property type="project" value="UniProtKB-KW"/>
</dbReference>
<evidence type="ECO:0000256" key="3">
    <source>
        <dbReference type="ARBA" id="ARBA00022771"/>
    </source>
</evidence>
<keyword evidence="2" id="KW-0479">Metal-binding</keyword>
<evidence type="ECO:0000313" key="14">
    <source>
        <dbReference type="EMBL" id="CAK9146240.1"/>
    </source>
</evidence>
<evidence type="ECO:0000256" key="4">
    <source>
        <dbReference type="ARBA" id="ARBA00022833"/>
    </source>
</evidence>
<keyword evidence="6" id="KW-0238">DNA-binding</keyword>
<dbReference type="GO" id="GO:0005634">
    <property type="term" value="C:nucleus"/>
    <property type="evidence" value="ECO:0007669"/>
    <property type="project" value="UniProtKB-SubCell"/>
</dbReference>